<keyword evidence="2" id="KW-0472">Membrane</keyword>
<keyword evidence="4" id="KW-1185">Reference proteome</keyword>
<sequence length="257" mass="26448">MSGGGGAGSSPGGRDPGPASGGDSGRWQDAESEFRQPVLALALATGVAGYVDAFSLLRYGVFVANQSGSLIHLGMGLAGHFPVWPAALASIIGFGLGGGLAHLLRRRVESHRRAPPGPQLSVVIGVVLLWAGLEQALAVRQFGLAQRVPLAAVGAVGMGMLAVLFVRTAGVKTTTTYQSGTVLNTGENFVNWLLRSDRHRPSSRRWLLGFVGTGCYAAGGGLGALVTPWPVGVFVGAVVGLVVLLAIVRSPRFGMVD</sequence>
<feature type="compositionally biased region" description="Gly residues" evidence="1">
    <location>
        <begin position="1"/>
        <end position="24"/>
    </location>
</feature>
<proteinExistence type="predicted"/>
<organism evidence="3 4">
    <name type="scientific">Micromonospora polyrhachis</name>
    <dbReference type="NCBI Taxonomy" id="1282883"/>
    <lineage>
        <taxon>Bacteria</taxon>
        <taxon>Bacillati</taxon>
        <taxon>Actinomycetota</taxon>
        <taxon>Actinomycetes</taxon>
        <taxon>Micromonosporales</taxon>
        <taxon>Micromonosporaceae</taxon>
        <taxon>Micromonospora</taxon>
    </lineage>
</organism>
<reference evidence="3 4" key="1">
    <citation type="submission" date="2020-08" db="EMBL/GenBank/DDBJ databases">
        <title>Sequencing the genomes of 1000 actinobacteria strains.</title>
        <authorList>
            <person name="Klenk H.-P."/>
        </authorList>
    </citation>
    <scope>NUCLEOTIDE SEQUENCE [LARGE SCALE GENOMIC DNA]</scope>
    <source>
        <strain evidence="3 4">DSM 45886</strain>
    </source>
</reference>
<feature type="transmembrane region" description="Helical" evidence="2">
    <location>
        <begin position="231"/>
        <end position="248"/>
    </location>
</feature>
<dbReference type="AlphaFoldDB" id="A0A7W7WR35"/>
<dbReference type="InterPro" id="IPR010699">
    <property type="entry name" value="DUF1275"/>
</dbReference>
<evidence type="ECO:0000313" key="4">
    <source>
        <dbReference type="Proteomes" id="UP000578819"/>
    </source>
</evidence>
<keyword evidence="2" id="KW-0812">Transmembrane</keyword>
<keyword evidence="2" id="KW-1133">Transmembrane helix</keyword>
<protein>
    <submittedName>
        <fullName evidence="3">Uncharacterized membrane protein YoaK (UPF0700 family)</fullName>
    </submittedName>
</protein>
<name>A0A7W7WR35_9ACTN</name>
<evidence type="ECO:0000256" key="1">
    <source>
        <dbReference type="SAM" id="MobiDB-lite"/>
    </source>
</evidence>
<feature type="transmembrane region" description="Helical" evidence="2">
    <location>
        <begin position="116"/>
        <end position="133"/>
    </location>
</feature>
<feature type="region of interest" description="Disordered" evidence="1">
    <location>
        <begin position="1"/>
        <end position="28"/>
    </location>
</feature>
<dbReference type="Pfam" id="PF06912">
    <property type="entry name" value="DUF1275"/>
    <property type="match status" value="1"/>
</dbReference>
<dbReference type="EMBL" id="JACHJW010000001">
    <property type="protein sequence ID" value="MBB4960680.1"/>
    <property type="molecule type" value="Genomic_DNA"/>
</dbReference>
<feature type="transmembrane region" description="Helical" evidence="2">
    <location>
        <begin position="206"/>
        <end position="225"/>
    </location>
</feature>
<gene>
    <name evidence="3" type="ORF">FHR38_004413</name>
</gene>
<dbReference type="RefSeq" id="WP_184536417.1">
    <property type="nucleotide sequence ID" value="NZ_JACHJW010000001.1"/>
</dbReference>
<evidence type="ECO:0000256" key="2">
    <source>
        <dbReference type="SAM" id="Phobius"/>
    </source>
</evidence>
<dbReference type="PANTHER" id="PTHR37314:SF4">
    <property type="entry name" value="UPF0700 TRANSMEMBRANE PROTEIN YOAK"/>
    <property type="match status" value="1"/>
</dbReference>
<evidence type="ECO:0000313" key="3">
    <source>
        <dbReference type="EMBL" id="MBB4960680.1"/>
    </source>
</evidence>
<feature type="transmembrane region" description="Helical" evidence="2">
    <location>
        <begin position="38"/>
        <end position="61"/>
    </location>
</feature>
<dbReference type="Proteomes" id="UP000578819">
    <property type="component" value="Unassembled WGS sequence"/>
</dbReference>
<dbReference type="PANTHER" id="PTHR37314">
    <property type="entry name" value="SLR0142 PROTEIN"/>
    <property type="match status" value="1"/>
</dbReference>
<feature type="transmembrane region" description="Helical" evidence="2">
    <location>
        <begin position="81"/>
        <end position="104"/>
    </location>
</feature>
<comment type="caution">
    <text evidence="3">The sequence shown here is derived from an EMBL/GenBank/DDBJ whole genome shotgun (WGS) entry which is preliminary data.</text>
</comment>
<accession>A0A7W7WR35</accession>
<feature type="transmembrane region" description="Helical" evidence="2">
    <location>
        <begin position="148"/>
        <end position="166"/>
    </location>
</feature>